<reference evidence="2" key="1">
    <citation type="journal article" date="2023" name="Nat. Plants">
        <title>Single-cell RNA sequencing provides a high-resolution roadmap for understanding the multicellular compartmentation of specialized metabolism.</title>
        <authorList>
            <person name="Sun S."/>
            <person name="Shen X."/>
            <person name="Li Y."/>
            <person name="Li Y."/>
            <person name="Wang S."/>
            <person name="Li R."/>
            <person name="Zhang H."/>
            <person name="Shen G."/>
            <person name="Guo B."/>
            <person name="Wei J."/>
            <person name="Xu J."/>
            <person name="St-Pierre B."/>
            <person name="Chen S."/>
            <person name="Sun C."/>
        </authorList>
    </citation>
    <scope>NUCLEOTIDE SEQUENCE [LARGE SCALE GENOMIC DNA]</scope>
</reference>
<evidence type="ECO:0000313" key="2">
    <source>
        <dbReference type="Proteomes" id="UP001060085"/>
    </source>
</evidence>
<proteinExistence type="predicted"/>
<organism evidence="1 2">
    <name type="scientific">Catharanthus roseus</name>
    <name type="common">Madagascar periwinkle</name>
    <name type="synonym">Vinca rosea</name>
    <dbReference type="NCBI Taxonomy" id="4058"/>
    <lineage>
        <taxon>Eukaryota</taxon>
        <taxon>Viridiplantae</taxon>
        <taxon>Streptophyta</taxon>
        <taxon>Embryophyta</taxon>
        <taxon>Tracheophyta</taxon>
        <taxon>Spermatophyta</taxon>
        <taxon>Magnoliopsida</taxon>
        <taxon>eudicotyledons</taxon>
        <taxon>Gunneridae</taxon>
        <taxon>Pentapetalae</taxon>
        <taxon>asterids</taxon>
        <taxon>lamiids</taxon>
        <taxon>Gentianales</taxon>
        <taxon>Apocynaceae</taxon>
        <taxon>Rauvolfioideae</taxon>
        <taxon>Vinceae</taxon>
        <taxon>Catharanthinae</taxon>
        <taxon>Catharanthus</taxon>
    </lineage>
</organism>
<keyword evidence="2" id="KW-1185">Reference proteome</keyword>
<gene>
    <name evidence="1" type="ORF">M9H77_09801</name>
</gene>
<accession>A0ACC0C234</accession>
<dbReference type="EMBL" id="CM044702">
    <property type="protein sequence ID" value="KAI5678851.1"/>
    <property type="molecule type" value="Genomic_DNA"/>
</dbReference>
<evidence type="ECO:0000313" key="1">
    <source>
        <dbReference type="EMBL" id="KAI5678851.1"/>
    </source>
</evidence>
<name>A0ACC0C234_CATRO</name>
<protein>
    <submittedName>
        <fullName evidence="1">Uncharacterized protein</fullName>
    </submittedName>
</protein>
<sequence>MVVNCTTNFESQLAEKTEQKYQPMDSNFEVLLEALYTLENSGNLSAPLKAKIQALRLNLRFIAAIFNENENLKCEDGRLEALLIRVQSVCNHKCLETALLLSTALVKTEDHLWQRTMGGLTSTMLVKFELLRPDIKELKSPVKTVMKHVDCCLENIQDLQKYKADSIFPVKEELEAVQERLRFLKNLLVFSAMRSNKISALTLLRIFLGFGSRWSRKIGKLKDLLIHAEILAESIGYLLCLCFFNDKLEDDEMISRMKLQLLSQKQRINRPELPQVRDVYINTLEVSKSISFTSLGVEFDLRFLDSLQEILLELSENKGQTLALLENLRFLECLVVDKKKKYGDIWQEYVHLYDEKTLLIQEAACLVYSLVCDDKMSNFPTTNSQGYINSLLGNLKQLLISKADSIAPFKHHVEAVLDELLVLREDFKLASLWTSFKDVAHLTELLIDSFTAKDGDILWFHKLGLFDVKEEIKKIKEGLNLKVASIPNQIPLQTSVKEELVVFEYEYENIVEQLTNGSEDLQVFSIVGMAGADDKNGSRILLTSRLDNIASQDGSVPECCTYHLSLLPDAKSWEMLRFKLFGKGSCPQELLELGRQIAISCKGLPLTIDLMAGILGEVEAKQDCWLEVAQNFLTEVVNDPHGRCRKALEISYNHLPKSFKALLSLFWSISRGHDHENNKVKITMDCRRLCSNTKRKCGKKFRRCSKDLSRSTGSLGRVKESCIHDVLHDFVRAKAMEEKFMGNKRSNTAEDFPFLEKLVVYSCKYLKELPSCLSDVLTLQRIHLTNCSKSLENSAEKIKDIHFEYGNELVVEKWS</sequence>
<comment type="caution">
    <text evidence="1">The sequence shown here is derived from an EMBL/GenBank/DDBJ whole genome shotgun (WGS) entry which is preliminary data.</text>
</comment>
<dbReference type="Proteomes" id="UP001060085">
    <property type="component" value="Linkage Group LG02"/>
</dbReference>